<dbReference type="EMBL" id="JACCHS010000081">
    <property type="protein sequence ID" value="NYT47097.1"/>
    <property type="molecule type" value="Genomic_DNA"/>
</dbReference>
<evidence type="ECO:0000256" key="7">
    <source>
        <dbReference type="ARBA" id="ARBA00023136"/>
    </source>
</evidence>
<evidence type="ECO:0000256" key="3">
    <source>
        <dbReference type="ARBA" id="ARBA00022448"/>
    </source>
</evidence>
<keyword evidence="3" id="KW-0813">Transport</keyword>
<feature type="transmembrane region" description="Helical" evidence="8">
    <location>
        <begin position="358"/>
        <end position="380"/>
    </location>
</feature>
<feature type="transmembrane region" description="Helical" evidence="8">
    <location>
        <begin position="456"/>
        <end position="475"/>
    </location>
</feature>
<comment type="similarity">
    <text evidence="2">Belongs to the V-ATPase 116 kDa subunit family.</text>
</comment>
<gene>
    <name evidence="9" type="ORF">H0A75_05330</name>
</gene>
<evidence type="ECO:0000313" key="9">
    <source>
        <dbReference type="EMBL" id="NYT47097.1"/>
    </source>
</evidence>
<organism evidence="9 10">
    <name type="scientific">Candidatus Methanofishera endochildressiae</name>
    <dbReference type="NCBI Taxonomy" id="2738884"/>
    <lineage>
        <taxon>Bacteria</taxon>
        <taxon>Pseudomonadati</taxon>
        <taxon>Pseudomonadota</taxon>
        <taxon>Gammaproteobacteria</taxon>
        <taxon>Candidatus Methanofishera</taxon>
    </lineage>
</organism>
<protein>
    <submittedName>
        <fullName evidence="9">ATPase</fullName>
    </submittedName>
</protein>
<evidence type="ECO:0000256" key="1">
    <source>
        <dbReference type="ARBA" id="ARBA00004141"/>
    </source>
</evidence>
<feature type="transmembrane region" description="Helical" evidence="8">
    <location>
        <begin position="431"/>
        <end position="450"/>
    </location>
</feature>
<dbReference type="AlphaFoldDB" id="A0A7Z0MPB4"/>
<dbReference type="GO" id="GO:0051117">
    <property type="term" value="F:ATPase binding"/>
    <property type="evidence" value="ECO:0007669"/>
    <property type="project" value="TreeGrafter"/>
</dbReference>
<sequence>MAIVTLKKVTLCGLIADKSAVLDELQCLGGTHLISLRGALKKSDSAPAQHIDEALLALKYLQQCGKHRHQVRQPEGFDFNAVVQEVLVVKNNFLDLQDQLEFLQERIAGVTLWGDFNLPEAEQLSGYKLWFYIVPKRLMSKVRASEQVWEQVNQTNTEAYIAVIAKDEPSGKAMPVPRTHTGKVPLSQLFKELENIQLAIEDAHAKREYLTRWMLLIMLNLAEYRNQSELQAAHLLTRDEPEVFVLQSWVAAEDLSRVEQFAAKLQLAYLQEAPDGDELPPTLLKNSNTFAGGEEIVKFYQMPNYYGWDPSIVVFFSFALFFAMILSDAGYAAVFMSFLILKWQPMGASIKGIRFRQLLLITLSASLLWGVMVGSYFGVSPEAATLAAKLKLFDMNDFDSMMKISLFIGVIHIAFANLVQAYQHRQKTTRFASLGWALFVIAGFMLWQATDSQQAVLEQGAYGLLSVAVVCLILFSSERPTRCNHGILSYIFLMA</sequence>
<evidence type="ECO:0000256" key="5">
    <source>
        <dbReference type="ARBA" id="ARBA00022989"/>
    </source>
</evidence>
<comment type="caution">
    <text evidence="9">The sequence shown here is derived from an EMBL/GenBank/DDBJ whole genome shotgun (WGS) entry which is preliminary data.</text>
</comment>
<dbReference type="Proteomes" id="UP000537890">
    <property type="component" value="Unassembled WGS sequence"/>
</dbReference>
<evidence type="ECO:0000256" key="2">
    <source>
        <dbReference type="ARBA" id="ARBA00009904"/>
    </source>
</evidence>
<keyword evidence="7 8" id="KW-0472">Membrane</keyword>
<dbReference type="GO" id="GO:0046961">
    <property type="term" value="F:proton-transporting ATPase activity, rotational mechanism"/>
    <property type="evidence" value="ECO:0007669"/>
    <property type="project" value="InterPro"/>
</dbReference>
<evidence type="ECO:0000313" key="10">
    <source>
        <dbReference type="Proteomes" id="UP000537890"/>
    </source>
</evidence>
<keyword evidence="4 8" id="KW-0812">Transmembrane</keyword>
<dbReference type="PANTHER" id="PTHR11629:SF63">
    <property type="entry name" value="V-TYPE PROTON ATPASE SUBUNIT A"/>
    <property type="match status" value="1"/>
</dbReference>
<feature type="transmembrane region" description="Helical" evidence="8">
    <location>
        <begin position="312"/>
        <end position="338"/>
    </location>
</feature>
<evidence type="ECO:0000256" key="8">
    <source>
        <dbReference type="SAM" id="Phobius"/>
    </source>
</evidence>
<comment type="subcellular location">
    <subcellularLocation>
        <location evidence="1">Membrane</location>
        <topology evidence="1">Multi-pass membrane protein</topology>
    </subcellularLocation>
</comment>
<dbReference type="InterPro" id="IPR002490">
    <property type="entry name" value="V-ATPase_116kDa_su"/>
</dbReference>
<keyword evidence="5 8" id="KW-1133">Transmembrane helix</keyword>
<dbReference type="GO" id="GO:0007035">
    <property type="term" value="P:vacuolar acidification"/>
    <property type="evidence" value="ECO:0007669"/>
    <property type="project" value="TreeGrafter"/>
</dbReference>
<name>A0A7Z0MPB4_9GAMM</name>
<dbReference type="GO" id="GO:0016471">
    <property type="term" value="C:vacuolar proton-transporting V-type ATPase complex"/>
    <property type="evidence" value="ECO:0007669"/>
    <property type="project" value="TreeGrafter"/>
</dbReference>
<accession>A0A7Z0MPB4</accession>
<evidence type="ECO:0000256" key="6">
    <source>
        <dbReference type="ARBA" id="ARBA00023065"/>
    </source>
</evidence>
<evidence type="ECO:0000256" key="4">
    <source>
        <dbReference type="ARBA" id="ARBA00022692"/>
    </source>
</evidence>
<feature type="transmembrane region" description="Helical" evidence="8">
    <location>
        <begin position="400"/>
        <end position="419"/>
    </location>
</feature>
<proteinExistence type="inferred from homology"/>
<reference evidence="9 10" key="1">
    <citation type="submission" date="2020-05" db="EMBL/GenBank/DDBJ databases">
        <title>Horizontal transmission and recombination maintain forever young bacterial symbiont genomes.</title>
        <authorList>
            <person name="Russell S.L."/>
            <person name="Pepper-Tunick E."/>
            <person name="Svedberg J."/>
            <person name="Byrne A."/>
            <person name="Ruelas Castillo J."/>
            <person name="Vollmers C."/>
            <person name="Beinart R.A."/>
            <person name="Corbett-Detig R."/>
        </authorList>
    </citation>
    <scope>NUCLEOTIDE SEQUENCE [LARGE SCALE GENOMIC DNA]</scope>
    <source>
        <strain evidence="9">4727-3</strain>
    </source>
</reference>
<dbReference type="PANTHER" id="PTHR11629">
    <property type="entry name" value="VACUOLAR PROTON ATPASES"/>
    <property type="match status" value="1"/>
</dbReference>
<keyword evidence="6" id="KW-0406">Ion transport</keyword>
<dbReference type="GO" id="GO:0033179">
    <property type="term" value="C:proton-transporting V-type ATPase, V0 domain"/>
    <property type="evidence" value="ECO:0007669"/>
    <property type="project" value="InterPro"/>
</dbReference>